<keyword evidence="3" id="KW-1185">Reference proteome</keyword>
<protein>
    <submittedName>
        <fullName evidence="2">Uncharacterized protein</fullName>
    </submittedName>
</protein>
<keyword evidence="1" id="KW-0732">Signal</keyword>
<dbReference type="EMBL" id="MIGZ01000105">
    <property type="protein sequence ID" value="ODQ90601.1"/>
    <property type="molecule type" value="Genomic_DNA"/>
</dbReference>
<dbReference type="AlphaFoldDB" id="A0A1E3RL53"/>
<feature type="chain" id="PRO_5009135083" evidence="1">
    <location>
        <begin position="25"/>
        <end position="68"/>
    </location>
</feature>
<evidence type="ECO:0000313" key="2">
    <source>
        <dbReference type="EMBL" id="ODQ90601.1"/>
    </source>
</evidence>
<gene>
    <name evidence="2" type="ORF">BHQ17_17270</name>
</gene>
<dbReference type="Proteomes" id="UP000094243">
    <property type="component" value="Unassembled WGS sequence"/>
</dbReference>
<accession>A0A1E3RL53</accession>
<sequence>MSKRLSAAVLAACAAVSVAPAAHADRAEPPPLYGYYNVFIEGAGCPGEGPGTHWLPISLTPIDPPQPR</sequence>
<evidence type="ECO:0000256" key="1">
    <source>
        <dbReference type="SAM" id="SignalP"/>
    </source>
</evidence>
<proteinExistence type="predicted"/>
<name>A0A1E3RL53_9MYCO</name>
<comment type="caution">
    <text evidence="2">The sequence shown here is derived from an EMBL/GenBank/DDBJ whole genome shotgun (WGS) entry which is preliminary data.</text>
</comment>
<feature type="signal peptide" evidence="1">
    <location>
        <begin position="1"/>
        <end position="24"/>
    </location>
</feature>
<evidence type="ECO:0000313" key="3">
    <source>
        <dbReference type="Proteomes" id="UP000094243"/>
    </source>
</evidence>
<organism evidence="2 3">
    <name type="scientific">Mycolicibacterium holsaticum</name>
    <dbReference type="NCBI Taxonomy" id="152142"/>
    <lineage>
        <taxon>Bacteria</taxon>
        <taxon>Bacillati</taxon>
        <taxon>Actinomycetota</taxon>
        <taxon>Actinomycetes</taxon>
        <taxon>Mycobacteriales</taxon>
        <taxon>Mycobacteriaceae</taxon>
        <taxon>Mycolicibacterium</taxon>
    </lineage>
</organism>
<reference evidence="3" key="1">
    <citation type="submission" date="2016-09" db="EMBL/GenBank/DDBJ databases">
        <authorList>
            <person name="Greninger A.L."/>
            <person name="Jerome K.R."/>
            <person name="Mcnair B."/>
            <person name="Wallis C."/>
            <person name="Fang F."/>
        </authorList>
    </citation>
    <scope>NUCLEOTIDE SEQUENCE [LARGE SCALE GENOMIC DNA]</scope>
    <source>
        <strain evidence="3">M7</strain>
    </source>
</reference>